<keyword evidence="1" id="KW-1133">Transmembrane helix</keyword>
<dbReference type="Gene3D" id="1.10.3370.10">
    <property type="entry name" value="SecY subunit domain"/>
    <property type="match status" value="1"/>
</dbReference>
<proteinExistence type="predicted"/>
<gene>
    <name evidence="2" type="ORF">JK635_16435</name>
</gene>
<evidence type="ECO:0008006" key="4">
    <source>
        <dbReference type="Google" id="ProtNLM"/>
    </source>
</evidence>
<evidence type="ECO:0000313" key="2">
    <source>
        <dbReference type="EMBL" id="MBL4953772.1"/>
    </source>
</evidence>
<keyword evidence="3" id="KW-1185">Reference proteome</keyword>
<organism evidence="2 3">
    <name type="scientific">Neobacillus paridis</name>
    <dbReference type="NCBI Taxonomy" id="2803862"/>
    <lineage>
        <taxon>Bacteria</taxon>
        <taxon>Bacillati</taxon>
        <taxon>Bacillota</taxon>
        <taxon>Bacilli</taxon>
        <taxon>Bacillales</taxon>
        <taxon>Bacillaceae</taxon>
        <taxon>Neobacillus</taxon>
    </lineage>
</organism>
<keyword evidence="1" id="KW-0812">Transmembrane</keyword>
<dbReference type="SUPFAM" id="SSF103491">
    <property type="entry name" value="Preprotein translocase SecY subunit"/>
    <property type="match status" value="1"/>
</dbReference>
<dbReference type="InterPro" id="IPR023201">
    <property type="entry name" value="SecY_dom_sf"/>
</dbReference>
<feature type="transmembrane region" description="Helical" evidence="1">
    <location>
        <begin position="20"/>
        <end position="41"/>
    </location>
</feature>
<reference evidence="2 3" key="1">
    <citation type="submission" date="2021-01" db="EMBL/GenBank/DDBJ databases">
        <title>Genome public.</title>
        <authorList>
            <person name="Liu C."/>
            <person name="Sun Q."/>
        </authorList>
    </citation>
    <scope>NUCLEOTIDE SEQUENCE [LARGE SCALE GENOMIC DNA]</scope>
    <source>
        <strain evidence="2 3">YIM B02564</strain>
    </source>
</reference>
<keyword evidence="1" id="KW-0472">Membrane</keyword>
<protein>
    <recommendedName>
        <fullName evidence="4">Preprotein translocase subunit SecY</fullName>
    </recommendedName>
</protein>
<dbReference type="Proteomes" id="UP000623967">
    <property type="component" value="Unassembled WGS sequence"/>
</dbReference>
<dbReference type="EMBL" id="JAESWB010000234">
    <property type="protein sequence ID" value="MBL4953772.1"/>
    <property type="molecule type" value="Genomic_DNA"/>
</dbReference>
<accession>A0ABS1TR78</accession>
<sequence length="51" mass="5548">MATTPQLAKGAASGFPWNRLWFLLAALVVYRIGAHIPVPGIDPTQLAQLFK</sequence>
<evidence type="ECO:0000313" key="3">
    <source>
        <dbReference type="Proteomes" id="UP000623967"/>
    </source>
</evidence>
<feature type="non-terminal residue" evidence="2">
    <location>
        <position position="51"/>
    </location>
</feature>
<name>A0ABS1TR78_9BACI</name>
<comment type="caution">
    <text evidence="2">The sequence shown here is derived from an EMBL/GenBank/DDBJ whole genome shotgun (WGS) entry which is preliminary data.</text>
</comment>
<evidence type="ECO:0000256" key="1">
    <source>
        <dbReference type="SAM" id="Phobius"/>
    </source>
</evidence>